<dbReference type="Proteomes" id="UP000059425">
    <property type="component" value="Chromosome"/>
</dbReference>
<accession>A0A0N9X279</accession>
<name>A0A0N9X279_PSEFL</name>
<dbReference type="EMBL" id="CP012831">
    <property type="protein sequence ID" value="ALI09293.1"/>
    <property type="molecule type" value="Genomic_DNA"/>
</dbReference>
<reference evidence="2" key="1">
    <citation type="submission" date="2015-09" db="EMBL/GenBank/DDBJ databases">
        <title>Whole genome sequence of Pseudomonas fluorescens FW300-N2C3.</title>
        <authorList>
            <person name="Ray J."/>
            <person name="Melnyk R."/>
            <person name="Deutschbauer A."/>
        </authorList>
    </citation>
    <scope>NUCLEOTIDE SEQUENCE [LARGE SCALE GENOMIC DNA]</scope>
    <source>
        <strain evidence="2">FW300-N2C3</strain>
    </source>
</reference>
<dbReference type="OrthoDB" id="7023446at2"/>
<evidence type="ECO:0000313" key="1">
    <source>
        <dbReference type="EMBL" id="ALI09293.1"/>
    </source>
</evidence>
<protein>
    <submittedName>
        <fullName evidence="1">Uncharacterized protein</fullName>
    </submittedName>
</protein>
<reference evidence="1 2" key="2">
    <citation type="journal article" date="2018" name="Nature">
        <title>Mutant phenotypes for thousands of bacterial genes of unknown function.</title>
        <authorList>
            <person name="Price M.N."/>
            <person name="Wetmore K.M."/>
            <person name="Waters R.J."/>
            <person name="Callaghan M."/>
            <person name="Ray J."/>
            <person name="Liu H."/>
            <person name="Kuehl J.V."/>
            <person name="Melnyk R.A."/>
            <person name="Lamson J.S."/>
            <person name="Suh Y."/>
            <person name="Carlson H.K."/>
            <person name="Esquivel Z."/>
            <person name="Sadeeshkumar H."/>
            <person name="Chakraborty R."/>
            <person name="Zane G.M."/>
            <person name="Rubin B.E."/>
            <person name="Wall J.D."/>
            <person name="Visel A."/>
            <person name="Bristow J."/>
            <person name="Blow M.J."/>
            <person name="Arkin A.P."/>
            <person name="Deutschbauer A.M."/>
        </authorList>
    </citation>
    <scope>NUCLEOTIDE SEQUENCE [LARGE SCALE GENOMIC DNA]</scope>
    <source>
        <strain evidence="1 2">FW300-N2C3</strain>
    </source>
</reference>
<sequence>MSTLNEIAANHARMAKLKEEESMRLSALQGQVVGSFEIPPIEAPQEMSLHFMTGGQDHSFGEASALSF</sequence>
<evidence type="ECO:0000313" key="2">
    <source>
        <dbReference type="Proteomes" id="UP000059425"/>
    </source>
</evidence>
<organism evidence="1 2">
    <name type="scientific">Pseudomonas fluorescens</name>
    <dbReference type="NCBI Taxonomy" id="294"/>
    <lineage>
        <taxon>Bacteria</taxon>
        <taxon>Pseudomonadati</taxon>
        <taxon>Pseudomonadota</taxon>
        <taxon>Gammaproteobacteria</taxon>
        <taxon>Pseudomonadales</taxon>
        <taxon>Pseudomonadaceae</taxon>
        <taxon>Pseudomonas</taxon>
    </lineage>
</organism>
<gene>
    <name evidence="1" type="ORF">AO356_21590</name>
</gene>
<dbReference type="AlphaFoldDB" id="A0A0N9X279"/>
<proteinExistence type="predicted"/>
<dbReference type="RefSeq" id="WP_060741467.1">
    <property type="nucleotide sequence ID" value="NZ_CP012831.1"/>
</dbReference>